<dbReference type="SUPFAM" id="SSF55347">
    <property type="entry name" value="Glyceraldehyde-3-phosphate dehydrogenase-like, C-terminal domain"/>
    <property type="match status" value="1"/>
</dbReference>
<protein>
    <submittedName>
        <fullName evidence="5">Gfo/Idh/MocA family oxidoreductase</fullName>
    </submittedName>
</protein>
<accession>A0ABP5XGG5</accession>
<dbReference type="RefSeq" id="WP_344608298.1">
    <property type="nucleotide sequence ID" value="NZ_BAAATK010000051.1"/>
</dbReference>
<name>A0ABP5XGG5_9ACTN</name>
<gene>
    <name evidence="5" type="ORF">GCM10010421_55600</name>
</gene>
<dbReference type="PANTHER" id="PTHR22604:SF105">
    <property type="entry name" value="TRANS-1,2-DIHYDROBENZENE-1,2-DIOL DEHYDROGENASE"/>
    <property type="match status" value="1"/>
</dbReference>
<dbReference type="Proteomes" id="UP001500460">
    <property type="component" value="Unassembled WGS sequence"/>
</dbReference>
<organism evidence="5 6">
    <name type="scientific">Streptomyces glaucus</name>
    <dbReference type="NCBI Taxonomy" id="284029"/>
    <lineage>
        <taxon>Bacteria</taxon>
        <taxon>Bacillati</taxon>
        <taxon>Actinomycetota</taxon>
        <taxon>Actinomycetes</taxon>
        <taxon>Kitasatosporales</taxon>
        <taxon>Streptomycetaceae</taxon>
        <taxon>Streptomyces</taxon>
    </lineage>
</organism>
<evidence type="ECO:0000313" key="5">
    <source>
        <dbReference type="EMBL" id="GAA2455290.1"/>
    </source>
</evidence>
<dbReference type="Pfam" id="PF01408">
    <property type="entry name" value="GFO_IDH_MocA"/>
    <property type="match status" value="1"/>
</dbReference>
<dbReference type="PANTHER" id="PTHR22604">
    <property type="entry name" value="OXIDOREDUCTASES"/>
    <property type="match status" value="1"/>
</dbReference>
<reference evidence="6" key="1">
    <citation type="journal article" date="2019" name="Int. J. Syst. Evol. Microbiol.">
        <title>The Global Catalogue of Microorganisms (GCM) 10K type strain sequencing project: providing services to taxonomists for standard genome sequencing and annotation.</title>
        <authorList>
            <consortium name="The Broad Institute Genomics Platform"/>
            <consortium name="The Broad Institute Genome Sequencing Center for Infectious Disease"/>
            <person name="Wu L."/>
            <person name="Ma J."/>
        </authorList>
    </citation>
    <scope>NUCLEOTIDE SEQUENCE [LARGE SCALE GENOMIC DNA]</scope>
    <source>
        <strain evidence="6">JCM 6922</strain>
    </source>
</reference>
<feature type="domain" description="GFO/IDH/MocA-like oxidoreductase" evidence="4">
    <location>
        <begin position="134"/>
        <end position="249"/>
    </location>
</feature>
<dbReference type="Gene3D" id="3.40.50.720">
    <property type="entry name" value="NAD(P)-binding Rossmann-like Domain"/>
    <property type="match status" value="1"/>
</dbReference>
<evidence type="ECO:0000256" key="1">
    <source>
        <dbReference type="ARBA" id="ARBA00010928"/>
    </source>
</evidence>
<dbReference type="InterPro" id="IPR050984">
    <property type="entry name" value="Gfo/Idh/MocA_domain"/>
</dbReference>
<keyword evidence="6" id="KW-1185">Reference proteome</keyword>
<feature type="domain" description="Gfo/Idh/MocA-like oxidoreductase N-terminal" evidence="3">
    <location>
        <begin position="6"/>
        <end position="122"/>
    </location>
</feature>
<proteinExistence type="inferred from homology"/>
<evidence type="ECO:0000256" key="2">
    <source>
        <dbReference type="ARBA" id="ARBA00023002"/>
    </source>
</evidence>
<evidence type="ECO:0000259" key="4">
    <source>
        <dbReference type="Pfam" id="PF22725"/>
    </source>
</evidence>
<dbReference type="InterPro" id="IPR036291">
    <property type="entry name" value="NAD(P)-bd_dom_sf"/>
</dbReference>
<keyword evidence="2" id="KW-0560">Oxidoreductase</keyword>
<evidence type="ECO:0000259" key="3">
    <source>
        <dbReference type="Pfam" id="PF01408"/>
    </source>
</evidence>
<dbReference type="Pfam" id="PF22725">
    <property type="entry name" value="GFO_IDH_MocA_C3"/>
    <property type="match status" value="1"/>
</dbReference>
<comment type="caution">
    <text evidence="5">The sequence shown here is derived from an EMBL/GenBank/DDBJ whole genome shotgun (WGS) entry which is preliminary data.</text>
</comment>
<comment type="similarity">
    <text evidence="1">Belongs to the Gfo/Idh/MocA family.</text>
</comment>
<dbReference type="Gene3D" id="3.30.360.10">
    <property type="entry name" value="Dihydrodipicolinate Reductase, domain 2"/>
    <property type="match status" value="1"/>
</dbReference>
<dbReference type="SUPFAM" id="SSF51735">
    <property type="entry name" value="NAD(P)-binding Rossmann-fold domains"/>
    <property type="match status" value="1"/>
</dbReference>
<dbReference type="InterPro" id="IPR055170">
    <property type="entry name" value="GFO_IDH_MocA-like_dom"/>
</dbReference>
<evidence type="ECO:0000313" key="6">
    <source>
        <dbReference type="Proteomes" id="UP001500460"/>
    </source>
</evidence>
<dbReference type="InterPro" id="IPR000683">
    <property type="entry name" value="Gfo/Idh/MocA-like_OxRdtase_N"/>
</dbReference>
<dbReference type="EMBL" id="BAAATK010000051">
    <property type="protein sequence ID" value="GAA2455290.1"/>
    <property type="molecule type" value="Genomic_DNA"/>
</dbReference>
<sequence>MSEQPIRWGILATGGMAAAFTEDLLRLPDAQVTAVGSRSADAARRFAARFGIPRAHGSWQELAADPEVDVVYVATPHAHHVPAATACLEAGKPVLCEKPFSLSGRQARELAELAGKQGLFLMEAMWTRVNPTVLRVADLVADGAIGEVRALHASFGERVTAPPEHRLWDPAAGGGALLDLGTYPVSFAHLLLGTPDTVTAHACLSPQGVDAQTGVLLGYPDGAMAVLSCSLLARDEHRAAVYGTAGRIEIPADFFNPRSFVLHRDGHEPQTVTAPPQEGNGYGHQAREVMRCLRAGLTESPLVPLADTLAVMEVLDTVRERIGVRYPGE</sequence>